<reference evidence="2" key="1">
    <citation type="journal article" date="2014" name="Int. J. Syst. Evol. Microbiol.">
        <title>Complete genome sequence of Corynebacterium casei LMG S-19264T (=DSM 44701T), isolated from a smear-ripened cheese.</title>
        <authorList>
            <consortium name="US DOE Joint Genome Institute (JGI-PGF)"/>
            <person name="Walter F."/>
            <person name="Albersmeier A."/>
            <person name="Kalinowski J."/>
            <person name="Ruckert C."/>
        </authorList>
    </citation>
    <scope>NUCLEOTIDE SEQUENCE</scope>
    <source>
        <strain evidence="2">CGMCC 1.15034</strain>
    </source>
</reference>
<feature type="region of interest" description="Disordered" evidence="1">
    <location>
        <begin position="66"/>
        <end position="87"/>
    </location>
</feature>
<gene>
    <name evidence="2" type="ORF">GCM10010987_73710</name>
</gene>
<evidence type="ECO:0000313" key="3">
    <source>
        <dbReference type="Proteomes" id="UP000625079"/>
    </source>
</evidence>
<organism evidence="2 3">
    <name type="scientific">Bradyrhizobium guangdongense</name>
    <dbReference type="NCBI Taxonomy" id="1325090"/>
    <lineage>
        <taxon>Bacteria</taxon>
        <taxon>Pseudomonadati</taxon>
        <taxon>Pseudomonadota</taxon>
        <taxon>Alphaproteobacteria</taxon>
        <taxon>Hyphomicrobiales</taxon>
        <taxon>Nitrobacteraceae</taxon>
        <taxon>Bradyrhizobium</taxon>
    </lineage>
</organism>
<evidence type="ECO:0000313" key="2">
    <source>
        <dbReference type="EMBL" id="GGI33303.1"/>
    </source>
</evidence>
<proteinExistence type="predicted"/>
<protein>
    <submittedName>
        <fullName evidence="2">Uncharacterized protein</fullName>
    </submittedName>
</protein>
<evidence type="ECO:0000256" key="1">
    <source>
        <dbReference type="SAM" id="MobiDB-lite"/>
    </source>
</evidence>
<comment type="caution">
    <text evidence="2">The sequence shown here is derived from an EMBL/GenBank/DDBJ whole genome shotgun (WGS) entry which is preliminary data.</text>
</comment>
<accession>A0AA87WG70</accession>
<dbReference type="EMBL" id="BMHC01000029">
    <property type="protein sequence ID" value="GGI33303.1"/>
    <property type="molecule type" value="Genomic_DNA"/>
</dbReference>
<sequence>MQGRRIYIELINAPFLKMRGSGEEFRAGIALALERGWIELHGSGTFVRLVNVPFFNMGGSGEDFAQASRSPKTAAGSSCTSQGRICG</sequence>
<dbReference type="Proteomes" id="UP000625079">
    <property type="component" value="Unassembled WGS sequence"/>
</dbReference>
<name>A0AA87WG70_9BRAD</name>
<reference evidence="2" key="2">
    <citation type="submission" date="2022-12" db="EMBL/GenBank/DDBJ databases">
        <authorList>
            <person name="Sun Q."/>
            <person name="Zhou Y."/>
        </authorList>
    </citation>
    <scope>NUCLEOTIDE SEQUENCE</scope>
    <source>
        <strain evidence="2">CGMCC 1.15034</strain>
    </source>
</reference>
<feature type="compositionally biased region" description="Polar residues" evidence="1">
    <location>
        <begin position="67"/>
        <end position="87"/>
    </location>
</feature>
<dbReference type="AlphaFoldDB" id="A0AA87WG70"/>